<evidence type="ECO:0000313" key="3">
    <source>
        <dbReference type="Proteomes" id="UP000838102"/>
    </source>
</evidence>
<reference evidence="2" key="1">
    <citation type="submission" date="2022-03" db="EMBL/GenBank/DDBJ databases">
        <authorList>
            <person name="Hettiarachchi G."/>
        </authorList>
    </citation>
    <scope>NUCLEOTIDE SEQUENCE</scope>
    <source>
        <strain evidence="2">LMG 32447</strain>
    </source>
</reference>
<comment type="caution">
    <text evidence="2">The sequence shown here is derived from an EMBL/GenBank/DDBJ whole genome shotgun (WGS) entry which is preliminary data.</text>
</comment>
<evidence type="ECO:0000313" key="2">
    <source>
        <dbReference type="EMBL" id="CAH1856527.1"/>
    </source>
</evidence>
<feature type="transmembrane region" description="Helical" evidence="1">
    <location>
        <begin position="63"/>
        <end position="86"/>
    </location>
</feature>
<keyword evidence="3" id="KW-1185">Reference proteome</keyword>
<name>A0ABM9D570_9LACO</name>
<dbReference type="Pfam" id="PF01944">
    <property type="entry name" value="SpoIIM"/>
    <property type="match status" value="1"/>
</dbReference>
<keyword evidence="1" id="KW-0472">Membrane</keyword>
<feature type="transmembrane region" description="Helical" evidence="1">
    <location>
        <begin position="21"/>
        <end position="43"/>
    </location>
</feature>
<feature type="transmembrane region" description="Helical" evidence="1">
    <location>
        <begin position="133"/>
        <end position="153"/>
    </location>
</feature>
<dbReference type="RefSeq" id="WP_248706657.1">
    <property type="nucleotide sequence ID" value="NZ_CAKOET010000011.1"/>
</dbReference>
<sequence length="200" mass="22648">MDLRRNVITTTYRNNPLDWKALVKFLVVFVGIILITFISMIFIKPDFENVLHELGKQMPHTKNGMNTFIALFFNNAFRVSLIAFILALIPIPYLYFLNFGATAASIGFVYYLLLVLPKVSFLQVMVLTLPHGILETIGLGIVCIALAKINRVICRRIYRRKKDVSIKKTIIASFKTYILYAVPILLIAALIEALITPLLG</sequence>
<feature type="transmembrane region" description="Helical" evidence="1">
    <location>
        <begin position="174"/>
        <end position="195"/>
    </location>
</feature>
<organism evidence="2 3">
    <name type="scientific">Convivina praedatoris</name>
    <dbReference type="NCBI Taxonomy" id="2880963"/>
    <lineage>
        <taxon>Bacteria</taxon>
        <taxon>Bacillati</taxon>
        <taxon>Bacillota</taxon>
        <taxon>Bacilli</taxon>
        <taxon>Lactobacillales</taxon>
        <taxon>Lactobacillaceae</taxon>
        <taxon>Convivina</taxon>
    </lineage>
</organism>
<proteinExistence type="predicted"/>
<protein>
    <recommendedName>
        <fullName evidence="4">Stage II sporulation protein M</fullName>
    </recommendedName>
</protein>
<feature type="transmembrane region" description="Helical" evidence="1">
    <location>
        <begin position="93"/>
        <end position="113"/>
    </location>
</feature>
<dbReference type="Proteomes" id="UP000838102">
    <property type="component" value="Unassembled WGS sequence"/>
</dbReference>
<keyword evidence="1" id="KW-0812">Transmembrane</keyword>
<dbReference type="InterPro" id="IPR002798">
    <property type="entry name" value="SpoIIM-like"/>
</dbReference>
<dbReference type="EMBL" id="CAKOEU010000007">
    <property type="protein sequence ID" value="CAH1856527.1"/>
    <property type="molecule type" value="Genomic_DNA"/>
</dbReference>
<evidence type="ECO:0000256" key="1">
    <source>
        <dbReference type="SAM" id="Phobius"/>
    </source>
</evidence>
<evidence type="ECO:0008006" key="4">
    <source>
        <dbReference type="Google" id="ProtNLM"/>
    </source>
</evidence>
<accession>A0ABM9D570</accession>
<gene>
    <name evidence="2" type="ORF">LMG032447_01307</name>
</gene>
<keyword evidence="1" id="KW-1133">Transmembrane helix</keyword>